<evidence type="ECO:0000313" key="6">
    <source>
        <dbReference type="EMBL" id="RKQ85528.1"/>
    </source>
</evidence>
<dbReference type="SUPFAM" id="SSF89550">
    <property type="entry name" value="PHP domain-like"/>
    <property type="match status" value="1"/>
</dbReference>
<comment type="similarity">
    <text evidence="1 5">Belongs to the metallo-dependent hydrolases superfamily. CpsB/CapC family.</text>
</comment>
<dbReference type="RefSeq" id="WP_121444194.1">
    <property type="nucleotide sequence ID" value="NZ_RBIJ01000002.1"/>
</dbReference>
<dbReference type="Gene3D" id="3.20.20.140">
    <property type="entry name" value="Metal-dependent hydrolases"/>
    <property type="match status" value="1"/>
</dbReference>
<evidence type="ECO:0000256" key="1">
    <source>
        <dbReference type="ARBA" id="ARBA00005750"/>
    </source>
</evidence>
<keyword evidence="3 5" id="KW-0904">Protein phosphatase</keyword>
<dbReference type="PANTHER" id="PTHR39181">
    <property type="entry name" value="TYROSINE-PROTEIN PHOSPHATASE YWQE"/>
    <property type="match status" value="1"/>
</dbReference>
<dbReference type="GO" id="GO:0004725">
    <property type="term" value="F:protein tyrosine phosphatase activity"/>
    <property type="evidence" value="ECO:0007669"/>
    <property type="project" value="UniProtKB-UniRule"/>
</dbReference>
<gene>
    <name evidence="6" type="ORF">C7438_0926</name>
</gene>
<dbReference type="AlphaFoldDB" id="A0A660L1M6"/>
<evidence type="ECO:0000313" key="7">
    <source>
        <dbReference type="Proteomes" id="UP000267019"/>
    </source>
</evidence>
<dbReference type="Pfam" id="PF19567">
    <property type="entry name" value="CpsB_CapC"/>
    <property type="match status" value="1"/>
</dbReference>
<keyword evidence="2 5" id="KW-0378">Hydrolase</keyword>
<proteinExistence type="inferred from homology"/>
<reference evidence="6 7" key="1">
    <citation type="submission" date="2018-10" db="EMBL/GenBank/DDBJ databases">
        <title>Genomic Encyclopedia of Type Strains, Phase IV (KMG-IV): sequencing the most valuable type-strain genomes for metagenomic binning, comparative biology and taxonomic classification.</title>
        <authorList>
            <person name="Goeker M."/>
        </authorList>
    </citation>
    <scope>NUCLEOTIDE SEQUENCE [LARGE SCALE GENOMIC DNA]</scope>
    <source>
        <strain evidence="6 7">DSM 22653</strain>
    </source>
</reference>
<sequence length="268" mass="30508">MVDLHTHLFPGLDDGAQDEDEFLRMAEAAVREGIRTVVGTPHHLNGVYVNPADRVLKAEGRARALLLEREIPLQIRAAQEVHLSVELFSAIDNDEILFLDGRKGRYLLLELPHRIPSDIDRWVYELRLRGIVPVLAHVERYAYFRERPQRLFALVEEGAVLQVTAGSFSGVFGEDVRTFALRLAEHGWVHLVASDAHRAFGRRGFHLAEANQILERILGPEEVAAMYTRAQEILSGREIFVEEGEPFSPPGKTEVFFTRLRSLFVRKR</sequence>
<dbReference type="InterPro" id="IPR016667">
    <property type="entry name" value="Caps_polysacc_synth_CpsB/CapC"/>
</dbReference>
<evidence type="ECO:0000256" key="2">
    <source>
        <dbReference type="ARBA" id="ARBA00022801"/>
    </source>
</evidence>
<dbReference type="EC" id="3.1.3.48" evidence="5"/>
<dbReference type="InterPro" id="IPR016195">
    <property type="entry name" value="Pol/histidinol_Pase-like"/>
</dbReference>
<dbReference type="OrthoDB" id="9788539at2"/>
<dbReference type="GO" id="GO:0030145">
    <property type="term" value="F:manganese ion binding"/>
    <property type="evidence" value="ECO:0007669"/>
    <property type="project" value="UniProtKB-UniRule"/>
</dbReference>
<comment type="catalytic activity">
    <reaction evidence="4 5">
        <text>O-phospho-L-tyrosyl-[protein] + H2O = L-tyrosyl-[protein] + phosphate</text>
        <dbReference type="Rhea" id="RHEA:10684"/>
        <dbReference type="Rhea" id="RHEA-COMP:10136"/>
        <dbReference type="Rhea" id="RHEA-COMP:20101"/>
        <dbReference type="ChEBI" id="CHEBI:15377"/>
        <dbReference type="ChEBI" id="CHEBI:43474"/>
        <dbReference type="ChEBI" id="CHEBI:46858"/>
        <dbReference type="ChEBI" id="CHEBI:61978"/>
        <dbReference type="EC" id="3.1.3.48"/>
    </reaction>
</comment>
<evidence type="ECO:0000256" key="5">
    <source>
        <dbReference type="PIRNR" id="PIRNR016557"/>
    </source>
</evidence>
<protein>
    <recommendedName>
        <fullName evidence="5">Tyrosine-protein phosphatase</fullName>
        <ecNumber evidence="5">3.1.3.48</ecNumber>
    </recommendedName>
</protein>
<name>A0A660L1M6_9BACL</name>
<dbReference type="PANTHER" id="PTHR39181:SF1">
    <property type="entry name" value="TYROSINE-PROTEIN PHOSPHATASE YWQE"/>
    <property type="match status" value="1"/>
</dbReference>
<comment type="caution">
    <text evidence="6">The sequence shown here is derived from an EMBL/GenBank/DDBJ whole genome shotgun (WGS) entry which is preliminary data.</text>
</comment>
<dbReference type="EMBL" id="RBIJ01000002">
    <property type="protein sequence ID" value="RKQ85528.1"/>
    <property type="molecule type" value="Genomic_DNA"/>
</dbReference>
<evidence type="ECO:0000256" key="3">
    <source>
        <dbReference type="ARBA" id="ARBA00022912"/>
    </source>
</evidence>
<accession>A0A660L1M6</accession>
<keyword evidence="7" id="KW-1185">Reference proteome</keyword>
<evidence type="ECO:0000256" key="4">
    <source>
        <dbReference type="ARBA" id="ARBA00051722"/>
    </source>
</evidence>
<organism evidence="6 7">
    <name type="scientific">Brockia lithotrophica</name>
    <dbReference type="NCBI Taxonomy" id="933949"/>
    <lineage>
        <taxon>Bacteria</taxon>
        <taxon>Bacillati</taxon>
        <taxon>Bacillota</taxon>
        <taxon>Bacilli</taxon>
        <taxon>Bacillales</taxon>
        <taxon>Bacillales Family X. Incertae Sedis</taxon>
        <taxon>Brockia</taxon>
    </lineage>
</organism>
<dbReference type="Proteomes" id="UP000267019">
    <property type="component" value="Unassembled WGS sequence"/>
</dbReference>
<dbReference type="PIRSF" id="PIRSF016557">
    <property type="entry name" value="Caps_synth_CpsB"/>
    <property type="match status" value="1"/>
</dbReference>